<reference evidence="2" key="2">
    <citation type="submission" date="2002-11" db="EMBL/GenBank/DDBJ databases">
        <title>Oryza sativa nipponbare(GA3) genomic DNA, chromosome 9, BAC clone:OSJNBb0012I09.</title>
        <authorList>
            <person name="Sasaki T."/>
            <person name="Matsumoto T."/>
            <person name="Katayose Y."/>
        </authorList>
    </citation>
    <scope>NUCLEOTIDE SEQUENCE</scope>
</reference>
<protein>
    <submittedName>
        <fullName evidence="3">Uncharacterized protein</fullName>
    </submittedName>
</protein>
<evidence type="ECO:0000313" key="3">
    <source>
        <dbReference type="EMBL" id="BAD26437.1"/>
    </source>
</evidence>
<dbReference type="EMBL" id="AP005878">
    <property type="protein sequence ID" value="BAD26428.1"/>
    <property type="molecule type" value="Genomic_DNA"/>
</dbReference>
<reference evidence="3" key="1">
    <citation type="submission" date="2002-11" db="EMBL/GenBank/DDBJ databases">
        <title>Oryza sativa nipponbare(GA3) genomic DNA, chromosome 9, BAC clone:OSJNBa0030K05.</title>
        <authorList>
            <person name="Sasaki T."/>
            <person name="Matsumoto T."/>
            <person name="Katayose Y."/>
        </authorList>
    </citation>
    <scope>NUCLEOTIDE SEQUENCE</scope>
</reference>
<evidence type="ECO:0000313" key="4">
    <source>
        <dbReference type="Proteomes" id="UP000000763"/>
    </source>
</evidence>
<proteinExistence type="predicted"/>
<gene>
    <name evidence="3" type="ORF">OSJNBa0030K05.12</name>
    <name evidence="2" type="ORF">OSJNBb0012I09.25</name>
</gene>
<reference evidence="4" key="4">
    <citation type="journal article" date="2008" name="Nucleic Acids Res.">
        <title>The rice annotation project database (RAP-DB): 2008 update.</title>
        <authorList>
            <consortium name="The rice annotation project (RAP)"/>
        </authorList>
    </citation>
    <scope>GENOME REANNOTATION</scope>
    <source>
        <strain evidence="4">cv. Nipponbare</strain>
    </source>
</reference>
<dbReference type="Proteomes" id="UP000000763">
    <property type="component" value="Chromosome 9"/>
</dbReference>
<organism evidence="3 4">
    <name type="scientific">Oryza sativa subsp. japonica</name>
    <name type="common">Rice</name>
    <dbReference type="NCBI Taxonomy" id="39947"/>
    <lineage>
        <taxon>Eukaryota</taxon>
        <taxon>Viridiplantae</taxon>
        <taxon>Streptophyta</taxon>
        <taxon>Embryophyta</taxon>
        <taxon>Tracheophyta</taxon>
        <taxon>Spermatophyta</taxon>
        <taxon>Magnoliopsida</taxon>
        <taxon>Liliopsida</taxon>
        <taxon>Poales</taxon>
        <taxon>Poaceae</taxon>
        <taxon>BOP clade</taxon>
        <taxon>Oryzoideae</taxon>
        <taxon>Oryzeae</taxon>
        <taxon>Oryzinae</taxon>
        <taxon>Oryza</taxon>
        <taxon>Oryza sativa</taxon>
    </lineage>
</organism>
<name>Q6H4B2_ORYSJ</name>
<evidence type="ECO:0000313" key="2">
    <source>
        <dbReference type="EMBL" id="BAD26428.1"/>
    </source>
</evidence>
<reference evidence="4" key="3">
    <citation type="journal article" date="2005" name="Nature">
        <title>The map-based sequence of the rice genome.</title>
        <authorList>
            <consortium name="International rice genome sequencing project (IRGSP)"/>
            <person name="Matsumoto T."/>
            <person name="Wu J."/>
            <person name="Kanamori H."/>
            <person name="Katayose Y."/>
            <person name="Fujisawa M."/>
            <person name="Namiki N."/>
            <person name="Mizuno H."/>
            <person name="Yamamoto K."/>
            <person name="Antonio B.A."/>
            <person name="Baba T."/>
            <person name="Sakata K."/>
            <person name="Nagamura Y."/>
            <person name="Aoki H."/>
            <person name="Arikawa K."/>
            <person name="Arita K."/>
            <person name="Bito T."/>
            <person name="Chiden Y."/>
            <person name="Fujitsuka N."/>
            <person name="Fukunaka R."/>
            <person name="Hamada M."/>
            <person name="Harada C."/>
            <person name="Hayashi A."/>
            <person name="Hijishita S."/>
            <person name="Honda M."/>
            <person name="Hosokawa S."/>
            <person name="Ichikawa Y."/>
            <person name="Idonuma A."/>
            <person name="Iijima M."/>
            <person name="Ikeda M."/>
            <person name="Ikeno M."/>
            <person name="Ito K."/>
            <person name="Ito S."/>
            <person name="Ito T."/>
            <person name="Ito Y."/>
            <person name="Ito Y."/>
            <person name="Iwabuchi A."/>
            <person name="Kamiya K."/>
            <person name="Karasawa W."/>
            <person name="Kurita K."/>
            <person name="Katagiri S."/>
            <person name="Kikuta A."/>
            <person name="Kobayashi H."/>
            <person name="Kobayashi N."/>
            <person name="Machita K."/>
            <person name="Maehara T."/>
            <person name="Masukawa M."/>
            <person name="Mizubayashi T."/>
            <person name="Mukai Y."/>
            <person name="Nagasaki H."/>
            <person name="Nagata Y."/>
            <person name="Naito S."/>
            <person name="Nakashima M."/>
            <person name="Nakama Y."/>
            <person name="Nakamichi Y."/>
            <person name="Nakamura M."/>
            <person name="Meguro A."/>
            <person name="Negishi M."/>
            <person name="Ohta I."/>
            <person name="Ohta T."/>
            <person name="Okamoto M."/>
            <person name="Ono N."/>
            <person name="Saji S."/>
            <person name="Sakaguchi M."/>
            <person name="Sakai K."/>
            <person name="Shibata M."/>
            <person name="Shimokawa T."/>
            <person name="Song J."/>
            <person name="Takazaki Y."/>
            <person name="Terasawa K."/>
            <person name="Tsugane M."/>
            <person name="Tsuji K."/>
            <person name="Ueda S."/>
            <person name="Waki K."/>
            <person name="Yamagata H."/>
            <person name="Yamamoto M."/>
            <person name="Yamamoto S."/>
            <person name="Yamane H."/>
            <person name="Yoshiki S."/>
            <person name="Yoshihara R."/>
            <person name="Yukawa K."/>
            <person name="Zhong H."/>
            <person name="Yano M."/>
            <person name="Yuan Q."/>
            <person name="Ouyang S."/>
            <person name="Liu J."/>
            <person name="Jones K.M."/>
            <person name="Gansberger K."/>
            <person name="Moffat K."/>
            <person name="Hill J."/>
            <person name="Bera J."/>
            <person name="Fadrosh D."/>
            <person name="Jin S."/>
            <person name="Johri S."/>
            <person name="Kim M."/>
            <person name="Overton L."/>
            <person name="Reardon M."/>
            <person name="Tsitrin T."/>
            <person name="Vuong H."/>
            <person name="Weaver B."/>
            <person name="Ciecko A."/>
            <person name="Tallon L."/>
            <person name="Jackson J."/>
            <person name="Pai G."/>
            <person name="Aken S.V."/>
            <person name="Utterback T."/>
            <person name="Reidmuller S."/>
            <person name="Feldblyum T."/>
            <person name="Hsiao J."/>
            <person name="Zismann V."/>
            <person name="Iobst S."/>
            <person name="de Vazeille A.R."/>
            <person name="Buell C.R."/>
            <person name="Ying K."/>
            <person name="Li Y."/>
            <person name="Lu T."/>
            <person name="Huang Y."/>
            <person name="Zhao Q."/>
            <person name="Feng Q."/>
            <person name="Zhang L."/>
            <person name="Zhu J."/>
            <person name="Weng Q."/>
            <person name="Mu J."/>
            <person name="Lu Y."/>
            <person name="Fan D."/>
            <person name="Liu Y."/>
            <person name="Guan J."/>
            <person name="Zhang Y."/>
            <person name="Yu S."/>
            <person name="Liu X."/>
            <person name="Zhang Y."/>
            <person name="Hong G."/>
            <person name="Han B."/>
            <person name="Choisne N."/>
            <person name="Demange N."/>
            <person name="Orjeda G."/>
            <person name="Samain S."/>
            <person name="Cattolico L."/>
            <person name="Pelletier E."/>
            <person name="Couloux A."/>
            <person name="Segurens B."/>
            <person name="Wincker P."/>
            <person name="D'Hont A."/>
            <person name="Scarpelli C."/>
            <person name="Weissenbach J."/>
            <person name="Salanoubat M."/>
            <person name="Quetier F."/>
            <person name="Yu Y."/>
            <person name="Kim H.R."/>
            <person name="Rambo T."/>
            <person name="Currie J."/>
            <person name="Collura K."/>
            <person name="Luo M."/>
            <person name="Yang T."/>
            <person name="Ammiraju J.S.S."/>
            <person name="Engler F."/>
            <person name="Soderlund C."/>
            <person name="Wing R.A."/>
            <person name="Palmer L.E."/>
            <person name="de la Bastide M."/>
            <person name="Spiegel L."/>
            <person name="Nascimento L."/>
            <person name="Zutavern T."/>
            <person name="O'Shaughnessy A."/>
            <person name="Dike S."/>
            <person name="Dedhia N."/>
            <person name="Preston R."/>
            <person name="Balija V."/>
            <person name="McCombie W.R."/>
            <person name="Chow T."/>
            <person name="Chen H."/>
            <person name="Chung M."/>
            <person name="Chen C."/>
            <person name="Shaw J."/>
            <person name="Wu H."/>
            <person name="Hsiao K."/>
            <person name="Chao Y."/>
            <person name="Chu M."/>
            <person name="Cheng C."/>
            <person name="Hour A."/>
            <person name="Lee P."/>
            <person name="Lin S."/>
            <person name="Lin Y."/>
            <person name="Liou J."/>
            <person name="Liu S."/>
            <person name="Hsing Y."/>
            <person name="Raghuvanshi S."/>
            <person name="Mohanty A."/>
            <person name="Bharti A.K."/>
            <person name="Gaur A."/>
            <person name="Gupta V."/>
            <person name="Kumar D."/>
            <person name="Ravi V."/>
            <person name="Vij S."/>
            <person name="Kapur A."/>
            <person name="Khurana P."/>
            <person name="Khurana P."/>
            <person name="Khurana J.P."/>
            <person name="Tyagi A.K."/>
            <person name="Gaikwad K."/>
            <person name="Singh A."/>
            <person name="Dalal V."/>
            <person name="Srivastava S."/>
            <person name="Dixit A."/>
            <person name="Pal A.K."/>
            <person name="Ghazi I.A."/>
            <person name="Yadav M."/>
            <person name="Pandit A."/>
            <person name="Bhargava A."/>
            <person name="Sureshbabu K."/>
            <person name="Batra K."/>
            <person name="Sharma T.R."/>
            <person name="Mohapatra T."/>
            <person name="Singh N.K."/>
            <person name="Messing J."/>
            <person name="Nelson A.B."/>
            <person name="Fuks G."/>
            <person name="Kavchok S."/>
            <person name="Keizer G."/>
            <person name="Linton E."/>
            <person name="Llaca V."/>
            <person name="Song R."/>
            <person name="Tanyolac B."/>
            <person name="Young S."/>
            <person name="Ho-Il K."/>
            <person name="Hahn J.H."/>
            <person name="Sangsakoo G."/>
            <person name="Vanavichit A."/>
            <person name="de Mattos Luiz.A.T."/>
            <person name="Zimmer P.D."/>
            <person name="Malone G."/>
            <person name="Dellagostin O."/>
            <person name="de Oliveira A.C."/>
            <person name="Bevan M."/>
            <person name="Bancroft I."/>
            <person name="Minx P."/>
            <person name="Cordum H."/>
            <person name="Wilson R."/>
            <person name="Cheng Z."/>
            <person name="Jin W."/>
            <person name="Jiang J."/>
            <person name="Leong S.A."/>
            <person name="Iwama H."/>
            <person name="Gojobori T."/>
            <person name="Itoh T."/>
            <person name="Niimura Y."/>
            <person name="Fujii Y."/>
            <person name="Habara T."/>
            <person name="Sakai H."/>
            <person name="Sato Y."/>
            <person name="Wilson G."/>
            <person name="Kumar K."/>
            <person name="McCouch S."/>
            <person name="Juretic N."/>
            <person name="Hoen D."/>
            <person name="Wright S."/>
            <person name="Bruskiewich R."/>
            <person name="Bureau T."/>
            <person name="Miyao A."/>
            <person name="Hirochika H."/>
            <person name="Nishikawa T."/>
            <person name="Kadowaki K."/>
            <person name="Sugiura M."/>
            <person name="Burr B."/>
            <person name="Sasaki T."/>
        </authorList>
    </citation>
    <scope>NUCLEOTIDE SEQUENCE [LARGE SCALE GENOMIC DNA]</scope>
    <source>
        <strain evidence="4">cv. Nipponbare</strain>
    </source>
</reference>
<feature type="region of interest" description="Disordered" evidence="1">
    <location>
        <begin position="148"/>
        <end position="180"/>
    </location>
</feature>
<accession>Q6H4B2</accession>
<evidence type="ECO:0000256" key="1">
    <source>
        <dbReference type="SAM" id="MobiDB-lite"/>
    </source>
</evidence>
<feature type="compositionally biased region" description="Basic and acidic residues" evidence="1">
    <location>
        <begin position="148"/>
        <end position="173"/>
    </location>
</feature>
<sequence>MATATTSGVARGSGSGRQVVGSAARTLALRLGVSADLVPPWRPSRSPSRRCRDISANRFGAELANHSANAVGANLGYLEYAWASSSPPLLSTPLLSPCLGCLRRMMSAMPLSSCLHREPEIPPPLCDFVEWIDKEMTEFHKGMIQSWRERQEEREERQRQRAAKEKAERERRGVGVKRVG</sequence>
<dbReference type="EMBL" id="AP005893">
    <property type="protein sequence ID" value="BAD26437.1"/>
    <property type="molecule type" value="Genomic_DNA"/>
</dbReference>
<dbReference type="AlphaFoldDB" id="Q6H4B2"/>